<dbReference type="PANTHER" id="PTHR36846:SF1">
    <property type="entry name" value="PROTEIN VIAA"/>
    <property type="match status" value="1"/>
</dbReference>
<name>A0A377TMD5_KLEPN</name>
<dbReference type="Gene3D" id="3.40.50.410">
    <property type="entry name" value="von Willebrand factor, type A domain"/>
    <property type="match status" value="1"/>
</dbReference>
<evidence type="ECO:0000313" key="2">
    <source>
        <dbReference type="Proteomes" id="UP000254938"/>
    </source>
</evidence>
<dbReference type="AlphaFoldDB" id="A0A377TMD5"/>
<dbReference type="CDD" id="cd01462">
    <property type="entry name" value="VWA_YIEM_type"/>
    <property type="match status" value="1"/>
</dbReference>
<dbReference type="Pfam" id="PF05762">
    <property type="entry name" value="VWA_CoxE"/>
    <property type="match status" value="1"/>
</dbReference>
<sequence>MGGFNEQCAKAFCLALMRIALADNRRCFIMLFSSEVVHYELTSEIGLEQAIRFLSQRFRGGTDLASCFRAIIERLQNPQWVDADAVVISDFIAQRLPDEVIAQVGELQRKHQHRFHAVAMSVHGKPGIMRIFDHIWRFDTGLRSRLLRRWRR</sequence>
<dbReference type="InterPro" id="IPR008912">
    <property type="entry name" value="Uncharacterised_CoxE"/>
</dbReference>
<organism evidence="1 2">
    <name type="scientific">Klebsiella pneumoniae</name>
    <dbReference type="NCBI Taxonomy" id="573"/>
    <lineage>
        <taxon>Bacteria</taxon>
        <taxon>Pseudomonadati</taxon>
        <taxon>Pseudomonadota</taxon>
        <taxon>Gammaproteobacteria</taxon>
        <taxon>Enterobacterales</taxon>
        <taxon>Enterobacteriaceae</taxon>
        <taxon>Klebsiella/Raoultella group</taxon>
        <taxon>Klebsiella</taxon>
        <taxon>Klebsiella pneumoniae complex</taxon>
    </lineage>
</organism>
<dbReference type="GO" id="GO:0005829">
    <property type="term" value="C:cytosol"/>
    <property type="evidence" value="ECO:0007669"/>
    <property type="project" value="TreeGrafter"/>
</dbReference>
<proteinExistence type="predicted"/>
<dbReference type="InterPro" id="IPR036465">
    <property type="entry name" value="vWFA_dom_sf"/>
</dbReference>
<gene>
    <name evidence="1" type="primary">yieM_1</name>
    <name evidence="1" type="ORF">NCTC9140_00705</name>
</gene>
<reference evidence="1 2" key="1">
    <citation type="submission" date="2018-06" db="EMBL/GenBank/DDBJ databases">
        <authorList>
            <consortium name="Pathogen Informatics"/>
            <person name="Doyle S."/>
        </authorList>
    </citation>
    <scope>NUCLEOTIDE SEQUENCE [LARGE SCALE GENOMIC DNA]</scope>
    <source>
        <strain evidence="1 2">NCTC9140</strain>
    </source>
</reference>
<dbReference type="GO" id="GO:0016740">
    <property type="term" value="F:transferase activity"/>
    <property type="evidence" value="ECO:0007669"/>
    <property type="project" value="UniProtKB-KW"/>
</dbReference>
<protein>
    <submittedName>
        <fullName evidence="1">Protoheme IX farnesyltransferase</fullName>
    </submittedName>
</protein>
<dbReference type="Proteomes" id="UP000254938">
    <property type="component" value="Unassembled WGS sequence"/>
</dbReference>
<evidence type="ECO:0000313" key="1">
    <source>
        <dbReference type="EMBL" id="STS79067.1"/>
    </source>
</evidence>
<accession>A0A377TMD5</accession>
<keyword evidence="1" id="KW-0808">Transferase</keyword>
<dbReference type="PANTHER" id="PTHR36846">
    <property type="entry name" value="PROTEIN VIAA"/>
    <property type="match status" value="1"/>
</dbReference>
<dbReference type="EMBL" id="UGKQ01000007">
    <property type="protein sequence ID" value="STS79067.1"/>
    <property type="molecule type" value="Genomic_DNA"/>
</dbReference>
<dbReference type="SUPFAM" id="SSF53300">
    <property type="entry name" value="vWA-like"/>
    <property type="match status" value="1"/>
</dbReference>